<proteinExistence type="predicted"/>
<evidence type="ECO:0000313" key="2">
    <source>
        <dbReference type="EMBL" id="KAK8175624.1"/>
    </source>
</evidence>
<evidence type="ECO:0000256" key="1">
    <source>
        <dbReference type="SAM" id="MobiDB-lite"/>
    </source>
</evidence>
<reference evidence="2 3" key="1">
    <citation type="journal article" date="2022" name="G3 (Bethesda)">
        <title>Enemy or ally: a genomic approach to elucidate the lifestyle of Phyllosticta citrichinaensis.</title>
        <authorList>
            <person name="Buijs V.A."/>
            <person name="Groenewald J.Z."/>
            <person name="Haridas S."/>
            <person name="LaButti K.M."/>
            <person name="Lipzen A."/>
            <person name="Martin F.M."/>
            <person name="Barry K."/>
            <person name="Grigoriev I.V."/>
            <person name="Crous P.W."/>
            <person name="Seidl M.F."/>
        </authorList>
    </citation>
    <scope>NUCLEOTIDE SEQUENCE [LARGE SCALE GENOMIC DNA]</scope>
    <source>
        <strain evidence="2 3">CBS 129764</strain>
    </source>
</reference>
<accession>A0ABR1Y3T4</accession>
<feature type="region of interest" description="Disordered" evidence="1">
    <location>
        <begin position="130"/>
        <end position="151"/>
    </location>
</feature>
<name>A0ABR1Y3T4_9PEZI</name>
<organism evidence="2 3">
    <name type="scientific">Phyllosticta citrichinensis</name>
    <dbReference type="NCBI Taxonomy" id="1130410"/>
    <lineage>
        <taxon>Eukaryota</taxon>
        <taxon>Fungi</taxon>
        <taxon>Dikarya</taxon>
        <taxon>Ascomycota</taxon>
        <taxon>Pezizomycotina</taxon>
        <taxon>Dothideomycetes</taxon>
        <taxon>Dothideomycetes incertae sedis</taxon>
        <taxon>Botryosphaeriales</taxon>
        <taxon>Phyllostictaceae</taxon>
        <taxon>Phyllosticta</taxon>
    </lineage>
</organism>
<sequence>MGTTCLAGWLSTKTRGHRMYVAVQSHSSATCLGEAKGERGRTRRRHDGHHWLPQSFATAKIPGLELACVAGKQARWLSRPSGAVRSGSLLEARGTQRTDDRNGAAASLSLCSFPLSGLRTMTCSIRNVLRTRGRQHKRHTQTHKVQGRKKP</sequence>
<protein>
    <submittedName>
        <fullName evidence="2">Uncharacterized protein</fullName>
    </submittedName>
</protein>
<gene>
    <name evidence="2" type="ORF">IWX90DRAFT_117619</name>
</gene>
<comment type="caution">
    <text evidence="2">The sequence shown here is derived from an EMBL/GenBank/DDBJ whole genome shotgun (WGS) entry which is preliminary data.</text>
</comment>
<evidence type="ECO:0000313" key="3">
    <source>
        <dbReference type="Proteomes" id="UP001456524"/>
    </source>
</evidence>
<dbReference type="Proteomes" id="UP001456524">
    <property type="component" value="Unassembled WGS sequence"/>
</dbReference>
<dbReference type="EMBL" id="JBBWUH010000002">
    <property type="protein sequence ID" value="KAK8175624.1"/>
    <property type="molecule type" value="Genomic_DNA"/>
</dbReference>
<keyword evidence="3" id="KW-1185">Reference proteome</keyword>